<evidence type="ECO:0000313" key="1">
    <source>
        <dbReference type="EMBL" id="GBP48601.1"/>
    </source>
</evidence>
<keyword evidence="2" id="KW-1185">Reference proteome</keyword>
<dbReference type="AlphaFoldDB" id="A0A4C1WC14"/>
<name>A0A4C1WC14_EUMVA</name>
<protein>
    <submittedName>
        <fullName evidence="1">Uncharacterized protein</fullName>
    </submittedName>
</protein>
<dbReference type="EMBL" id="BGZK01000527">
    <property type="protein sequence ID" value="GBP48601.1"/>
    <property type="molecule type" value="Genomic_DNA"/>
</dbReference>
<reference evidence="1 2" key="1">
    <citation type="journal article" date="2019" name="Commun. Biol.">
        <title>The bagworm genome reveals a unique fibroin gene that provides high tensile strength.</title>
        <authorList>
            <person name="Kono N."/>
            <person name="Nakamura H."/>
            <person name="Ohtoshi R."/>
            <person name="Tomita M."/>
            <person name="Numata K."/>
            <person name="Arakawa K."/>
        </authorList>
    </citation>
    <scope>NUCLEOTIDE SEQUENCE [LARGE SCALE GENOMIC DNA]</scope>
</reference>
<accession>A0A4C1WC14</accession>
<gene>
    <name evidence="1" type="ORF">EVAR_27987_1</name>
</gene>
<sequence length="131" mass="14419">MTESAMVANVRANVRRRAATFSAPKYFAVYVANHNNQGPSGGARGAAGPAGRPTPPLFIFIYLPPDPRAALSDLFVAFRPPNDTNIVMAGRFNASRHVLWLVELYRCRSDRRTRNRVCDPAGGSARVYAER</sequence>
<proteinExistence type="predicted"/>
<evidence type="ECO:0000313" key="2">
    <source>
        <dbReference type="Proteomes" id="UP000299102"/>
    </source>
</evidence>
<organism evidence="1 2">
    <name type="scientific">Eumeta variegata</name>
    <name type="common">Bagworm moth</name>
    <name type="synonym">Eumeta japonica</name>
    <dbReference type="NCBI Taxonomy" id="151549"/>
    <lineage>
        <taxon>Eukaryota</taxon>
        <taxon>Metazoa</taxon>
        <taxon>Ecdysozoa</taxon>
        <taxon>Arthropoda</taxon>
        <taxon>Hexapoda</taxon>
        <taxon>Insecta</taxon>
        <taxon>Pterygota</taxon>
        <taxon>Neoptera</taxon>
        <taxon>Endopterygota</taxon>
        <taxon>Lepidoptera</taxon>
        <taxon>Glossata</taxon>
        <taxon>Ditrysia</taxon>
        <taxon>Tineoidea</taxon>
        <taxon>Psychidae</taxon>
        <taxon>Oiketicinae</taxon>
        <taxon>Eumeta</taxon>
    </lineage>
</organism>
<dbReference type="Proteomes" id="UP000299102">
    <property type="component" value="Unassembled WGS sequence"/>
</dbReference>
<comment type="caution">
    <text evidence="1">The sequence shown here is derived from an EMBL/GenBank/DDBJ whole genome shotgun (WGS) entry which is preliminary data.</text>
</comment>